<dbReference type="GO" id="GO:0015562">
    <property type="term" value="F:efflux transmembrane transporter activity"/>
    <property type="evidence" value="ECO:0007669"/>
    <property type="project" value="UniProtKB-ARBA"/>
</dbReference>
<evidence type="ECO:0000256" key="11">
    <source>
        <dbReference type="ARBA" id="ARBA00022840"/>
    </source>
</evidence>
<evidence type="ECO:0000256" key="1">
    <source>
        <dbReference type="ARBA" id="ARBA00004225"/>
    </source>
</evidence>
<evidence type="ECO:0000256" key="34">
    <source>
        <dbReference type="ARBA" id="ARBA00049205"/>
    </source>
</evidence>
<dbReference type="Proteomes" id="UP000053661">
    <property type="component" value="Unassembled WGS sequence"/>
</dbReference>
<dbReference type="EC" id="7.6.2.2" evidence="4"/>
<dbReference type="PROSITE" id="PS50893">
    <property type="entry name" value="ABC_TRANSPORTER_2"/>
    <property type="match status" value="1"/>
</dbReference>
<comment type="catalytic activity">
    <reaction evidence="27">
        <text>17beta-estradiol 17-O-(beta-D-glucuronate)(in) + ATP + H2O = 17beta-estradiol 17-O-(beta-D-glucuronate)(out) + ADP + phosphate + H(+)</text>
        <dbReference type="Rhea" id="RHEA:60128"/>
        <dbReference type="ChEBI" id="CHEBI:15377"/>
        <dbReference type="ChEBI" id="CHEBI:15378"/>
        <dbReference type="ChEBI" id="CHEBI:30616"/>
        <dbReference type="ChEBI" id="CHEBI:43474"/>
        <dbReference type="ChEBI" id="CHEBI:82961"/>
        <dbReference type="ChEBI" id="CHEBI:456216"/>
    </reaction>
    <physiologicalReaction direction="left-to-right" evidence="27">
        <dbReference type="Rhea" id="RHEA:60129"/>
    </physiologicalReaction>
</comment>
<gene>
    <name evidence="39" type="ORF">N340_06245</name>
</gene>
<keyword evidence="13 37" id="KW-1133">Transmembrane helix</keyword>
<dbReference type="GO" id="GO:0032217">
    <property type="term" value="F:riboflavin transmembrane transporter activity"/>
    <property type="evidence" value="ECO:0007669"/>
    <property type="project" value="TreeGrafter"/>
</dbReference>
<evidence type="ECO:0000256" key="9">
    <source>
        <dbReference type="ARBA" id="ARBA00022692"/>
    </source>
</evidence>
<evidence type="ECO:0000256" key="10">
    <source>
        <dbReference type="ARBA" id="ARBA00022741"/>
    </source>
</evidence>
<evidence type="ECO:0000256" key="16">
    <source>
        <dbReference type="ARBA" id="ARBA00023136"/>
    </source>
</evidence>
<keyword evidence="14" id="KW-0445">Lipid transport</keyword>
<evidence type="ECO:0000256" key="2">
    <source>
        <dbReference type="ARBA" id="ARBA00004424"/>
    </source>
</evidence>
<feature type="non-terminal residue" evidence="39">
    <location>
        <position position="587"/>
    </location>
</feature>
<evidence type="ECO:0000256" key="5">
    <source>
        <dbReference type="ARBA" id="ARBA00019542"/>
    </source>
</evidence>
<dbReference type="SUPFAM" id="SSF52540">
    <property type="entry name" value="P-loop containing nucleoside triphosphate hydrolases"/>
    <property type="match status" value="1"/>
</dbReference>
<protein>
    <recommendedName>
        <fullName evidence="5">Broad substrate specificity ATP-binding cassette transporter ABCG2</fullName>
        <ecNumber evidence="4">7.6.2.2</ecNumber>
    </recommendedName>
    <alternativeName>
        <fullName evidence="19">ATP-binding cassette sub-family G member 2</fullName>
    </alternativeName>
    <alternativeName>
        <fullName evidence="20">Urate exporter</fullName>
    </alternativeName>
</protein>
<comment type="catalytic activity">
    <reaction evidence="28">
        <text>4-methylumbelliferone beta-D-glucuronate(in) + ATP + H2O = 4-methylumbelliferone beta-D-glucuronate(out) + ADP + phosphate + H(+)</text>
        <dbReference type="Rhea" id="RHEA:61372"/>
        <dbReference type="ChEBI" id="CHEBI:15377"/>
        <dbReference type="ChEBI" id="CHEBI:15378"/>
        <dbReference type="ChEBI" id="CHEBI:30616"/>
        <dbReference type="ChEBI" id="CHEBI:43474"/>
        <dbReference type="ChEBI" id="CHEBI:144582"/>
        <dbReference type="ChEBI" id="CHEBI:456216"/>
    </reaction>
    <physiologicalReaction direction="left-to-right" evidence="28">
        <dbReference type="Rhea" id="RHEA:61373"/>
    </physiologicalReaction>
</comment>
<comment type="catalytic activity">
    <reaction evidence="29">
        <text>riboflavin(in) + ATP + H2O = riboflavin(out) + ADP + phosphate + H(+)</text>
        <dbReference type="Rhea" id="RHEA:61352"/>
        <dbReference type="ChEBI" id="CHEBI:15377"/>
        <dbReference type="ChEBI" id="CHEBI:15378"/>
        <dbReference type="ChEBI" id="CHEBI:30616"/>
        <dbReference type="ChEBI" id="CHEBI:43474"/>
        <dbReference type="ChEBI" id="CHEBI:57986"/>
        <dbReference type="ChEBI" id="CHEBI:456216"/>
    </reaction>
    <physiologicalReaction direction="left-to-right" evidence="29">
        <dbReference type="Rhea" id="RHEA:61353"/>
    </physiologicalReaction>
</comment>
<dbReference type="InterPro" id="IPR003593">
    <property type="entry name" value="AAA+_ATPase"/>
</dbReference>
<keyword evidence="15" id="KW-0496">Mitochondrion</keyword>
<evidence type="ECO:0000256" key="36">
    <source>
        <dbReference type="ARBA" id="ARBA00052001"/>
    </source>
</evidence>
<dbReference type="FunFam" id="3.40.50.300:FF:000622">
    <property type="entry name" value="ATP-binding cassette sub-family G member 2"/>
    <property type="match status" value="1"/>
</dbReference>
<comment type="catalytic activity">
    <reaction evidence="30">
        <text>methotrexate(in) + ATP + H2O = methotrexate(out) + ADP + phosphate + H(+)</text>
        <dbReference type="Rhea" id="RHEA:61356"/>
        <dbReference type="ChEBI" id="CHEBI:15377"/>
        <dbReference type="ChEBI" id="CHEBI:15378"/>
        <dbReference type="ChEBI" id="CHEBI:30616"/>
        <dbReference type="ChEBI" id="CHEBI:43474"/>
        <dbReference type="ChEBI" id="CHEBI:50681"/>
        <dbReference type="ChEBI" id="CHEBI:456216"/>
    </reaction>
    <physiologicalReaction direction="left-to-right" evidence="30">
        <dbReference type="Rhea" id="RHEA:61357"/>
    </physiologicalReaction>
</comment>
<keyword evidence="8" id="KW-0597">Phosphoprotein</keyword>
<dbReference type="PANTHER" id="PTHR48041">
    <property type="entry name" value="ABC TRANSPORTER G FAMILY MEMBER 28"/>
    <property type="match status" value="1"/>
</dbReference>
<keyword evidence="10" id="KW-0547">Nucleotide-binding</keyword>
<accession>A0A093BPR7</accession>
<comment type="catalytic activity">
    <reaction evidence="23">
        <text>dehydroepiandrosterone 3-sulfate(in) + ATP + H2O = dehydroepiandrosterone 3-sulfate(out) + ADP + phosphate + H(+)</text>
        <dbReference type="Rhea" id="RHEA:61364"/>
        <dbReference type="ChEBI" id="CHEBI:15377"/>
        <dbReference type="ChEBI" id="CHEBI:15378"/>
        <dbReference type="ChEBI" id="CHEBI:30616"/>
        <dbReference type="ChEBI" id="CHEBI:43474"/>
        <dbReference type="ChEBI" id="CHEBI:57905"/>
        <dbReference type="ChEBI" id="CHEBI:456216"/>
    </reaction>
    <physiologicalReaction direction="left-to-right" evidence="23">
        <dbReference type="Rhea" id="RHEA:61365"/>
    </physiologicalReaction>
</comment>
<evidence type="ECO:0000256" key="20">
    <source>
        <dbReference type="ARBA" id="ARBA00031848"/>
    </source>
</evidence>
<evidence type="ECO:0000313" key="39">
    <source>
        <dbReference type="EMBL" id="KFV05735.1"/>
    </source>
</evidence>
<evidence type="ECO:0000256" key="33">
    <source>
        <dbReference type="ARBA" id="ARBA00049018"/>
    </source>
</evidence>
<dbReference type="Pfam" id="PF00005">
    <property type="entry name" value="ABC_tran"/>
    <property type="match status" value="1"/>
</dbReference>
<evidence type="ECO:0000256" key="37">
    <source>
        <dbReference type="SAM" id="Phobius"/>
    </source>
</evidence>
<comment type="catalytic activity">
    <reaction evidence="34">
        <text>indoxyl sulfate(in) + ATP + H2O = indoxyl sulfate(out) + ADP + phosphate + H(+)</text>
        <dbReference type="Rhea" id="RHEA:61332"/>
        <dbReference type="ChEBI" id="CHEBI:15377"/>
        <dbReference type="ChEBI" id="CHEBI:15378"/>
        <dbReference type="ChEBI" id="CHEBI:30616"/>
        <dbReference type="ChEBI" id="CHEBI:43474"/>
        <dbReference type="ChEBI" id="CHEBI:144643"/>
        <dbReference type="ChEBI" id="CHEBI:456216"/>
    </reaction>
    <physiologicalReaction direction="left-to-right" evidence="34">
        <dbReference type="Rhea" id="RHEA:61333"/>
    </physiologicalReaction>
</comment>
<comment type="subunit">
    <text evidence="22">Homodimer; disulfide-linked. The minimal functional unit is a homodimer, but the major oligomeric form in plasma membrane is a homotetramer with possibility of higher order oligomerization up to homododecamers.</text>
</comment>
<dbReference type="CDD" id="cd03213">
    <property type="entry name" value="ABCG_EPDR"/>
    <property type="match status" value="1"/>
</dbReference>
<evidence type="ECO:0000256" key="15">
    <source>
        <dbReference type="ARBA" id="ARBA00023128"/>
    </source>
</evidence>
<keyword evidence="11 39" id="KW-0067">ATP-binding</keyword>
<evidence type="ECO:0000256" key="29">
    <source>
        <dbReference type="ARBA" id="ARBA00048280"/>
    </source>
</evidence>
<evidence type="ECO:0000256" key="26">
    <source>
        <dbReference type="ARBA" id="ARBA00047542"/>
    </source>
</evidence>
<comment type="catalytic activity">
    <reaction evidence="35">
        <text>5,7-dimethyl-2-methylamino-4-(3-pyridylmethyl)-1,3-benzothiazol-6-yl beta-D-glucuronate(in) + ATP + H2O = 5,7-dimethyl-2-methylamino-4-(3-pyridylmethyl)-1,3-benzothiazol-6-yl beta-D-glucuronate(out) + ADP + phosphate + H(+)</text>
        <dbReference type="Rhea" id="RHEA:61384"/>
        <dbReference type="ChEBI" id="CHEBI:15377"/>
        <dbReference type="ChEBI" id="CHEBI:15378"/>
        <dbReference type="ChEBI" id="CHEBI:30616"/>
        <dbReference type="ChEBI" id="CHEBI:43474"/>
        <dbReference type="ChEBI" id="CHEBI:144584"/>
        <dbReference type="ChEBI" id="CHEBI:456216"/>
    </reaction>
    <physiologicalReaction direction="left-to-right" evidence="35">
        <dbReference type="Rhea" id="RHEA:61385"/>
    </physiologicalReaction>
</comment>
<feature type="non-terminal residue" evidence="39">
    <location>
        <position position="1"/>
    </location>
</feature>
<evidence type="ECO:0000256" key="21">
    <source>
        <dbReference type="ARBA" id="ARBA00034018"/>
    </source>
</evidence>
<comment type="catalytic activity">
    <reaction evidence="33">
        <text>4-methylumbelliferone sulfate(in) + ATP + H2O = 4-methylumbelliferone sulfate(out) + ADP + phosphate + H(+)</text>
        <dbReference type="Rhea" id="RHEA:61368"/>
        <dbReference type="ChEBI" id="CHEBI:15377"/>
        <dbReference type="ChEBI" id="CHEBI:15378"/>
        <dbReference type="ChEBI" id="CHEBI:30616"/>
        <dbReference type="ChEBI" id="CHEBI:43474"/>
        <dbReference type="ChEBI" id="CHEBI:144581"/>
        <dbReference type="ChEBI" id="CHEBI:456216"/>
    </reaction>
    <physiologicalReaction direction="left-to-right" evidence="33">
        <dbReference type="Rhea" id="RHEA:61369"/>
    </physiologicalReaction>
</comment>
<evidence type="ECO:0000256" key="31">
    <source>
        <dbReference type="ARBA" id="ARBA00048455"/>
    </source>
</evidence>
<feature type="transmembrane region" description="Helical" evidence="37">
    <location>
        <begin position="418"/>
        <end position="436"/>
    </location>
</feature>
<keyword evidence="12" id="KW-1278">Translocase</keyword>
<reference evidence="39 40" key="1">
    <citation type="submission" date="2014-04" db="EMBL/GenBank/DDBJ databases">
        <title>Genome evolution of avian class.</title>
        <authorList>
            <person name="Zhang G."/>
            <person name="Li C."/>
        </authorList>
    </citation>
    <scope>NUCLEOTIDE SEQUENCE [LARGE SCALE GENOMIC DNA]</scope>
    <source>
        <strain evidence="39">BGI_N340</strain>
    </source>
</reference>
<evidence type="ECO:0000256" key="18">
    <source>
        <dbReference type="ARBA" id="ARBA00023180"/>
    </source>
</evidence>
<feature type="transmembrane region" description="Helical" evidence="37">
    <location>
        <begin position="442"/>
        <end position="465"/>
    </location>
</feature>
<comment type="catalytic activity">
    <reaction evidence="32">
        <text>urate(in) + ATP + H2O = urate(out) + ADP + phosphate + H(+)</text>
        <dbReference type="Rhea" id="RHEA:16461"/>
        <dbReference type="ChEBI" id="CHEBI:15377"/>
        <dbReference type="ChEBI" id="CHEBI:15378"/>
        <dbReference type="ChEBI" id="CHEBI:17775"/>
        <dbReference type="ChEBI" id="CHEBI:30616"/>
        <dbReference type="ChEBI" id="CHEBI:43474"/>
        <dbReference type="ChEBI" id="CHEBI:456216"/>
    </reaction>
    <physiologicalReaction direction="left-to-right" evidence="32">
        <dbReference type="Rhea" id="RHEA:16462"/>
    </physiologicalReaction>
</comment>
<evidence type="ECO:0000259" key="38">
    <source>
        <dbReference type="PROSITE" id="PS50893"/>
    </source>
</evidence>
<comment type="catalytic activity">
    <reaction evidence="25">
        <text>estrone 3-sulfate(in) + ATP + H2O = estrone 3-sulfate(out) + ADP + phosphate + H(+)</text>
        <dbReference type="Rhea" id="RHEA:61348"/>
        <dbReference type="ChEBI" id="CHEBI:15377"/>
        <dbReference type="ChEBI" id="CHEBI:15378"/>
        <dbReference type="ChEBI" id="CHEBI:30616"/>
        <dbReference type="ChEBI" id="CHEBI:43474"/>
        <dbReference type="ChEBI" id="CHEBI:60050"/>
        <dbReference type="ChEBI" id="CHEBI:456216"/>
    </reaction>
    <physiologicalReaction direction="left-to-right" evidence="25">
        <dbReference type="Rhea" id="RHEA:61349"/>
    </physiologicalReaction>
</comment>
<comment type="subcellular location">
    <subcellularLocation>
        <location evidence="2">Apical cell membrane</location>
        <topology evidence="2">Multi-pass membrane protein</topology>
    </subcellularLocation>
    <subcellularLocation>
        <location evidence="1">Mitochondrion membrane</location>
        <topology evidence="1">Multi-pass membrane protein</topology>
    </subcellularLocation>
</comment>
<keyword evidence="7" id="KW-1003">Cell membrane</keyword>
<evidence type="ECO:0000256" key="30">
    <source>
        <dbReference type="ARBA" id="ARBA00048296"/>
    </source>
</evidence>
<dbReference type="GO" id="GO:0008559">
    <property type="term" value="F:ABC-type xenobiotic transporter activity"/>
    <property type="evidence" value="ECO:0007669"/>
    <property type="project" value="UniProtKB-EC"/>
</dbReference>
<dbReference type="Pfam" id="PF19055">
    <property type="entry name" value="ABC2_membrane_7"/>
    <property type="match status" value="1"/>
</dbReference>
<dbReference type="GO" id="GO:0031966">
    <property type="term" value="C:mitochondrial membrane"/>
    <property type="evidence" value="ECO:0007669"/>
    <property type="project" value="UniProtKB-SubCell"/>
</dbReference>
<feature type="domain" description="ABC transporter" evidence="38">
    <location>
        <begin position="4"/>
        <end position="225"/>
    </location>
</feature>
<evidence type="ECO:0000256" key="13">
    <source>
        <dbReference type="ARBA" id="ARBA00022989"/>
    </source>
</evidence>
<evidence type="ECO:0000256" key="12">
    <source>
        <dbReference type="ARBA" id="ARBA00022967"/>
    </source>
</evidence>
<dbReference type="GO" id="GO:0005524">
    <property type="term" value="F:ATP binding"/>
    <property type="evidence" value="ECO:0007669"/>
    <property type="project" value="UniProtKB-KW"/>
</dbReference>
<dbReference type="GO" id="GO:0016887">
    <property type="term" value="F:ATP hydrolysis activity"/>
    <property type="evidence" value="ECO:0007669"/>
    <property type="project" value="InterPro"/>
</dbReference>
<evidence type="ECO:0000256" key="32">
    <source>
        <dbReference type="ARBA" id="ARBA00048665"/>
    </source>
</evidence>
<feature type="transmembrane region" description="Helical" evidence="37">
    <location>
        <begin position="562"/>
        <end position="580"/>
    </location>
</feature>
<organism evidence="39 40">
    <name type="scientific">Tauraco erythrolophus</name>
    <name type="common">Red-crested turaco</name>
    <dbReference type="NCBI Taxonomy" id="121530"/>
    <lineage>
        <taxon>Eukaryota</taxon>
        <taxon>Metazoa</taxon>
        <taxon>Chordata</taxon>
        <taxon>Craniata</taxon>
        <taxon>Vertebrata</taxon>
        <taxon>Euteleostomi</taxon>
        <taxon>Archelosauria</taxon>
        <taxon>Archosauria</taxon>
        <taxon>Dinosauria</taxon>
        <taxon>Saurischia</taxon>
        <taxon>Theropoda</taxon>
        <taxon>Coelurosauria</taxon>
        <taxon>Aves</taxon>
        <taxon>Neognathae</taxon>
        <taxon>Neoaves</taxon>
        <taxon>Otidimorphae</taxon>
        <taxon>Musophagiformes</taxon>
        <taxon>Musophagidae</taxon>
        <taxon>Tauraco</taxon>
    </lineage>
</organism>
<comment type="catalytic activity">
    <reaction evidence="26">
        <text>5,7-dimethyl-2-methylamino-4-(3-pyridylmethyl)-1,3-benzothiazol-6-yl sulfate(in) + ATP + H2O = 5,7-dimethyl-2-methylamino-4-(3-pyridylmethyl)-1,3-benzothiazol-6-yl sulfate(out) + ADP + phosphate + H(+)</text>
        <dbReference type="Rhea" id="RHEA:61376"/>
        <dbReference type="ChEBI" id="CHEBI:15377"/>
        <dbReference type="ChEBI" id="CHEBI:15378"/>
        <dbReference type="ChEBI" id="CHEBI:30616"/>
        <dbReference type="ChEBI" id="CHEBI:43474"/>
        <dbReference type="ChEBI" id="CHEBI:144583"/>
        <dbReference type="ChEBI" id="CHEBI:456216"/>
    </reaction>
    <physiologicalReaction direction="left-to-right" evidence="26">
        <dbReference type="Rhea" id="RHEA:61377"/>
    </physiologicalReaction>
</comment>
<dbReference type="InterPro" id="IPR050352">
    <property type="entry name" value="ABCG_transporters"/>
</dbReference>
<comment type="catalytic activity">
    <reaction evidence="24">
        <text>sphing-4-enine 1-phosphate(in) + ATP + H2O = sphing-4-enine 1-phosphate(out) + ADP + phosphate + H(+)</text>
        <dbReference type="Rhea" id="RHEA:38951"/>
        <dbReference type="ChEBI" id="CHEBI:15377"/>
        <dbReference type="ChEBI" id="CHEBI:15378"/>
        <dbReference type="ChEBI" id="CHEBI:30616"/>
        <dbReference type="ChEBI" id="CHEBI:43474"/>
        <dbReference type="ChEBI" id="CHEBI:60119"/>
        <dbReference type="ChEBI" id="CHEBI:456216"/>
    </reaction>
    <physiologicalReaction direction="left-to-right" evidence="24">
        <dbReference type="Rhea" id="RHEA:38952"/>
    </physiologicalReaction>
</comment>
<dbReference type="InterPro" id="IPR003439">
    <property type="entry name" value="ABC_transporter-like_ATP-bd"/>
</dbReference>
<evidence type="ECO:0000256" key="14">
    <source>
        <dbReference type="ARBA" id="ARBA00023055"/>
    </source>
</evidence>
<evidence type="ECO:0000256" key="3">
    <source>
        <dbReference type="ARBA" id="ARBA00005814"/>
    </source>
</evidence>
<evidence type="ECO:0000256" key="8">
    <source>
        <dbReference type="ARBA" id="ARBA00022553"/>
    </source>
</evidence>
<comment type="catalytic activity">
    <reaction evidence="21">
        <text>ATP + H2O + xenobioticSide 1 = ADP + phosphate + xenobioticSide 2.</text>
        <dbReference type="EC" id="7.6.2.2"/>
    </reaction>
</comment>
<keyword evidence="18" id="KW-0325">Glycoprotein</keyword>
<dbReference type="PANTHER" id="PTHR48041:SF92">
    <property type="entry name" value="BROAD SUBSTRATE SPECIFICITY ATP-BINDING CASSETTE TRANSPORTER ABCG2"/>
    <property type="match status" value="1"/>
</dbReference>
<evidence type="ECO:0000256" key="23">
    <source>
        <dbReference type="ARBA" id="ARBA00047279"/>
    </source>
</evidence>
<evidence type="ECO:0000256" key="24">
    <source>
        <dbReference type="ARBA" id="ARBA00047354"/>
    </source>
</evidence>
<dbReference type="SMART" id="SM00382">
    <property type="entry name" value="AAA"/>
    <property type="match status" value="1"/>
</dbReference>
<comment type="catalytic activity">
    <reaction evidence="31">
        <text>pheophorbide a(in) + ATP + H2O = pheophorbide a(out) + ADP + phosphate + H(+)</text>
        <dbReference type="Rhea" id="RHEA:61360"/>
        <dbReference type="ChEBI" id="CHEBI:15377"/>
        <dbReference type="ChEBI" id="CHEBI:15378"/>
        <dbReference type="ChEBI" id="CHEBI:30616"/>
        <dbReference type="ChEBI" id="CHEBI:43474"/>
        <dbReference type="ChEBI" id="CHEBI:58687"/>
        <dbReference type="ChEBI" id="CHEBI:456216"/>
    </reaction>
    <physiologicalReaction direction="left-to-right" evidence="31">
        <dbReference type="Rhea" id="RHEA:61361"/>
    </physiologicalReaction>
</comment>
<dbReference type="GO" id="GO:0016324">
    <property type="term" value="C:apical plasma membrane"/>
    <property type="evidence" value="ECO:0007669"/>
    <property type="project" value="UniProtKB-SubCell"/>
</dbReference>
<dbReference type="Gene3D" id="3.40.50.300">
    <property type="entry name" value="P-loop containing nucleotide triphosphate hydrolases"/>
    <property type="match status" value="1"/>
</dbReference>
<evidence type="ECO:0000256" key="4">
    <source>
        <dbReference type="ARBA" id="ARBA00012191"/>
    </source>
</evidence>
<evidence type="ECO:0000256" key="17">
    <source>
        <dbReference type="ARBA" id="ARBA00023157"/>
    </source>
</evidence>
<comment type="catalytic activity">
    <reaction evidence="36">
        <text>itaconate(in) + ATP + H2O = itaconate(out) + ADP + phosphate + H(+)</text>
        <dbReference type="Rhea" id="RHEA:82291"/>
        <dbReference type="ChEBI" id="CHEBI:15377"/>
        <dbReference type="ChEBI" id="CHEBI:15378"/>
        <dbReference type="ChEBI" id="CHEBI:17240"/>
        <dbReference type="ChEBI" id="CHEBI:30616"/>
        <dbReference type="ChEBI" id="CHEBI:43474"/>
        <dbReference type="ChEBI" id="CHEBI:456216"/>
    </reaction>
    <physiologicalReaction direction="left-to-right" evidence="36">
        <dbReference type="Rhea" id="RHEA:82292"/>
    </physiologicalReaction>
</comment>
<name>A0A093BPR7_TAUER</name>
<dbReference type="Pfam" id="PF01061">
    <property type="entry name" value="ABC2_membrane"/>
    <property type="match status" value="1"/>
</dbReference>
<dbReference type="InterPro" id="IPR043926">
    <property type="entry name" value="ABCG_dom"/>
</dbReference>
<evidence type="ECO:0000256" key="22">
    <source>
        <dbReference type="ARBA" id="ARBA00046614"/>
    </source>
</evidence>
<evidence type="ECO:0000256" key="19">
    <source>
        <dbReference type="ARBA" id="ARBA00031839"/>
    </source>
</evidence>
<dbReference type="AlphaFoldDB" id="A0A093BPR7"/>
<dbReference type="EMBL" id="KL451203">
    <property type="protein sequence ID" value="KFV05735.1"/>
    <property type="molecule type" value="Genomic_DNA"/>
</dbReference>
<keyword evidence="9 37" id="KW-0812">Transmembrane</keyword>
<keyword evidence="6" id="KW-0813">Transport</keyword>
<evidence type="ECO:0000256" key="35">
    <source>
        <dbReference type="ARBA" id="ARBA00049490"/>
    </source>
</evidence>
<dbReference type="GO" id="GO:0006869">
    <property type="term" value="P:lipid transport"/>
    <property type="evidence" value="ECO:0007669"/>
    <property type="project" value="UniProtKB-KW"/>
</dbReference>
<evidence type="ECO:0000256" key="27">
    <source>
        <dbReference type="ARBA" id="ARBA00047576"/>
    </source>
</evidence>
<evidence type="ECO:0000256" key="28">
    <source>
        <dbReference type="ARBA" id="ARBA00047877"/>
    </source>
</evidence>
<comment type="similarity">
    <text evidence="3">Belongs to the ABC transporter superfamily. ABCG family. Eye pigment precursor importer (TC 3.A.1.204) subfamily.</text>
</comment>
<evidence type="ECO:0000256" key="7">
    <source>
        <dbReference type="ARBA" id="ARBA00022475"/>
    </source>
</evidence>
<sequence>KTVLSYSGIMRPGLNALLGPTGSGKSSLLDILAARKDPHGLSGDILINGAPQPANFKCTSGYVVQDDVVMGTLTVRENLKFSAALRLPKSVKEQEKNERVNQIIKELGLSKVADSKVGTEFTRGVSGGERKRTNIGMELITDPAILFLDEPTTGLDASTANAVLLLLKRMAKQGKTIIFSIHQPRYSIFRLFDNLTLLAAGRVLYHGPAQHAIEYFQSIGYQCEPYNNPADFFLDIINGDSTAVAMSKTDETNKESTEERIEYGKTLAEKLAEKYSNSAYYQETKALLENISLGNKKKTKAVFRQITYANSFLHQLKWVSKRTFKNLIGNPQASIVQLCVTAFLGLVVGAIFFGLKEDSAGLQNRVGAMFFLTTNQCFSSISAIELFVAEKKIFIHEYISGYYRTSTYFISKLMADIIPMRTTPSIIFTCITYFMLGKYVEAFFTMMFTLMMVSYTATSMALAIAAGQSVVAVANLLMTITFVFMIIFSGLLVNLPTMMSWLSWLQYFSIPRYGMTVSAMFSCIQTWKRLARKGCLYSWCTGDEYLKNQGIDASSWGLWQNHLALACMTIILLTIAYLKLHFMKKFS</sequence>
<evidence type="ECO:0000256" key="6">
    <source>
        <dbReference type="ARBA" id="ARBA00022448"/>
    </source>
</evidence>
<keyword evidence="16 37" id="KW-0472">Membrane</keyword>
<feature type="transmembrane region" description="Helical" evidence="37">
    <location>
        <begin position="472"/>
        <end position="493"/>
    </location>
</feature>
<evidence type="ECO:0000256" key="25">
    <source>
        <dbReference type="ARBA" id="ARBA00047516"/>
    </source>
</evidence>
<proteinExistence type="inferred from homology"/>
<dbReference type="InterPro" id="IPR013525">
    <property type="entry name" value="ABC2_TM"/>
</dbReference>
<feature type="transmembrane region" description="Helical" evidence="37">
    <location>
        <begin position="335"/>
        <end position="355"/>
    </location>
</feature>
<dbReference type="InterPro" id="IPR027417">
    <property type="entry name" value="P-loop_NTPase"/>
</dbReference>
<keyword evidence="40" id="KW-1185">Reference proteome</keyword>
<keyword evidence="17" id="KW-1015">Disulfide bond</keyword>
<evidence type="ECO:0000313" key="40">
    <source>
        <dbReference type="Proteomes" id="UP000053661"/>
    </source>
</evidence>